<proteinExistence type="predicted"/>
<evidence type="ECO:0008006" key="2">
    <source>
        <dbReference type="Google" id="ProtNLM"/>
    </source>
</evidence>
<name>A0A6J5MYK6_9CAUD</name>
<accession>A0A6J5MYK6</accession>
<protein>
    <recommendedName>
        <fullName evidence="2">Phage portal protein</fullName>
    </recommendedName>
</protein>
<sequence length="658" mass="74779">MEIQVLTFAEAKQPEYKEKKGEGYMQYGQNNDYPQYLLDLFNKSAKHNAIIRGKVNYIVGNGWAGEEAIVQKVNRDETLNDLTKKVALDLELFGGAYIQVIWSVMGGQVAELWHCDYTKIRTNKDNTQFWYKDDWKATRNQEKAEIYNAFNPANPQGVQILYVKEYRPGMNVYSLPGYFGALNYIESDVEVSKHVLGNAQTGFSASKLITLPNGEPSPDEKRAVSRQFDNMYTGADGKKYLLAFVNDATRKPIVDDLGASDLTKEDFGRVDELIQTNIFSGHQITSPDLFGIAVPGSLGNRQQLRDSYEIFNNTYVRYKQMQIEGVFNMLGQYAGVTEELKLQPVDPIGIDFSENVILQVAPKEWILEKLGIDPTQYGLPSETEQPMAASPLSVNEHIKGLKGREWQNMQRIIRDFNKGKITREQASSMLKGGYALSDEEVTTWLGSEELEFSEDDFKVFYEFGEDREQFEVFKSKTRFSDDDDFEMFADVNQLEANVLDQISKQKNITPEVLADVLQVTIPEILAILKSLEDRKIIVAISKKIGRGDDSNVIVERELVKPLSKTVGAVKPTTTEILIRYSYEWKSGFSNANKSTSRPFCVHLLDAKKMYSRSEIESMSARLGYSVWNRAGGWYTKPGTNTHSPSCRHEWKTNVVKRK</sequence>
<reference evidence="1" key="1">
    <citation type="submission" date="2020-04" db="EMBL/GenBank/DDBJ databases">
        <authorList>
            <person name="Chiriac C."/>
            <person name="Salcher M."/>
            <person name="Ghai R."/>
            <person name="Kavagutti S V."/>
        </authorList>
    </citation>
    <scope>NUCLEOTIDE SEQUENCE</scope>
</reference>
<evidence type="ECO:0000313" key="1">
    <source>
        <dbReference type="EMBL" id="CAB4152295.1"/>
    </source>
</evidence>
<gene>
    <name evidence="1" type="ORF">UFOVP614_7</name>
</gene>
<dbReference type="EMBL" id="LR796573">
    <property type="protein sequence ID" value="CAB4152295.1"/>
    <property type="molecule type" value="Genomic_DNA"/>
</dbReference>
<organism evidence="1">
    <name type="scientific">uncultured Caudovirales phage</name>
    <dbReference type="NCBI Taxonomy" id="2100421"/>
    <lineage>
        <taxon>Viruses</taxon>
        <taxon>Duplodnaviria</taxon>
        <taxon>Heunggongvirae</taxon>
        <taxon>Uroviricota</taxon>
        <taxon>Caudoviricetes</taxon>
        <taxon>Peduoviridae</taxon>
        <taxon>Maltschvirus</taxon>
        <taxon>Maltschvirus maltsch</taxon>
    </lineage>
</organism>